<feature type="region of interest" description="Disordered" evidence="3">
    <location>
        <begin position="1"/>
        <end position="124"/>
    </location>
</feature>
<comment type="similarity">
    <text evidence="1">Belongs to the palC family.</text>
</comment>
<organism evidence="5 6">
    <name type="scientific">Penicillium patulum</name>
    <name type="common">Penicillium griseofulvum</name>
    <dbReference type="NCBI Taxonomy" id="5078"/>
    <lineage>
        <taxon>Eukaryota</taxon>
        <taxon>Fungi</taxon>
        <taxon>Dikarya</taxon>
        <taxon>Ascomycota</taxon>
        <taxon>Pezizomycotina</taxon>
        <taxon>Eurotiomycetes</taxon>
        <taxon>Eurotiomycetidae</taxon>
        <taxon>Eurotiales</taxon>
        <taxon>Aspergillaceae</taxon>
        <taxon>Penicillium</taxon>
    </lineage>
</organism>
<evidence type="ECO:0000256" key="2">
    <source>
        <dbReference type="ARBA" id="ARBA00022193"/>
    </source>
</evidence>
<dbReference type="GO" id="GO:0005886">
    <property type="term" value="C:plasma membrane"/>
    <property type="evidence" value="ECO:0007669"/>
    <property type="project" value="TreeGrafter"/>
</dbReference>
<dbReference type="RefSeq" id="XP_040650544.1">
    <property type="nucleotide sequence ID" value="XM_040796006.1"/>
</dbReference>
<feature type="compositionally biased region" description="Low complexity" evidence="3">
    <location>
        <begin position="19"/>
        <end position="37"/>
    </location>
</feature>
<dbReference type="FunFam" id="1.25.40.280:FF:000005">
    <property type="entry name" value="pH-response regulator protein palC"/>
    <property type="match status" value="1"/>
</dbReference>
<feature type="domain" description="BRO1" evidence="4">
    <location>
        <begin position="477"/>
        <end position="782"/>
    </location>
</feature>
<evidence type="ECO:0000313" key="5">
    <source>
        <dbReference type="EMBL" id="KXG52008.1"/>
    </source>
</evidence>
<dbReference type="InterPro" id="IPR004328">
    <property type="entry name" value="BRO1_dom"/>
</dbReference>
<reference evidence="5 6" key="1">
    <citation type="journal article" date="2016" name="BMC Genomics">
        <title>Genome sequencing and secondary metabolism of the postharvest pathogen Penicillium griseofulvum.</title>
        <authorList>
            <person name="Banani H."/>
            <person name="Marcet-Houben M."/>
            <person name="Ballester A.R."/>
            <person name="Abbruscato P."/>
            <person name="Gonzalez-Candelas L."/>
            <person name="Gabaldon T."/>
            <person name="Spadaro D."/>
        </authorList>
    </citation>
    <scope>NUCLEOTIDE SEQUENCE [LARGE SCALE GENOMIC DNA]</scope>
    <source>
        <strain evidence="5 6">PG3</strain>
    </source>
</reference>
<feature type="compositionally biased region" description="Basic and acidic residues" evidence="3">
    <location>
        <begin position="865"/>
        <end position="880"/>
    </location>
</feature>
<dbReference type="Gene3D" id="1.25.40.280">
    <property type="entry name" value="alix/aip1 like domains"/>
    <property type="match status" value="1"/>
</dbReference>
<proteinExistence type="inferred from homology"/>
<feature type="compositionally biased region" description="Basic and acidic residues" evidence="3">
    <location>
        <begin position="886"/>
        <end position="901"/>
    </location>
</feature>
<dbReference type="OrthoDB" id="10266451at2759"/>
<dbReference type="SMART" id="SM01041">
    <property type="entry name" value="BRO1"/>
    <property type="match status" value="1"/>
</dbReference>
<feature type="compositionally biased region" description="Basic residues" evidence="3">
    <location>
        <begin position="38"/>
        <end position="56"/>
    </location>
</feature>
<evidence type="ECO:0000313" key="6">
    <source>
        <dbReference type="Proteomes" id="UP000070168"/>
    </source>
</evidence>
<dbReference type="PROSITE" id="PS51180">
    <property type="entry name" value="BRO1"/>
    <property type="match status" value="1"/>
</dbReference>
<feature type="region of interest" description="Disordered" evidence="3">
    <location>
        <begin position="924"/>
        <end position="1008"/>
    </location>
</feature>
<comment type="caution">
    <text evidence="5">The sequence shown here is derived from an EMBL/GenBank/DDBJ whole genome shotgun (WGS) entry which is preliminary data.</text>
</comment>
<dbReference type="Proteomes" id="UP000070168">
    <property type="component" value="Unassembled WGS sequence"/>
</dbReference>
<evidence type="ECO:0000259" key="4">
    <source>
        <dbReference type="PROSITE" id="PS51180"/>
    </source>
</evidence>
<dbReference type="AlphaFoldDB" id="A0A135LSQ7"/>
<name>A0A135LSQ7_PENPA</name>
<feature type="compositionally biased region" description="Acidic residues" evidence="3">
    <location>
        <begin position="976"/>
        <end position="985"/>
    </location>
</feature>
<accession>A0A135LSQ7</accession>
<evidence type="ECO:0000256" key="3">
    <source>
        <dbReference type="SAM" id="MobiDB-lite"/>
    </source>
</evidence>
<dbReference type="InterPro" id="IPR038499">
    <property type="entry name" value="BRO1_sf"/>
</dbReference>
<gene>
    <name evidence="5" type="ORF">PGRI_082920</name>
</gene>
<dbReference type="GO" id="GO:0071467">
    <property type="term" value="P:cellular response to pH"/>
    <property type="evidence" value="ECO:0007669"/>
    <property type="project" value="InterPro"/>
</dbReference>
<dbReference type="GeneID" id="63711306"/>
<keyword evidence="6" id="KW-1185">Reference proteome</keyword>
<evidence type="ECO:0000256" key="1">
    <source>
        <dbReference type="ARBA" id="ARBA00010997"/>
    </source>
</evidence>
<feature type="compositionally biased region" description="Basic and acidic residues" evidence="3">
    <location>
        <begin position="958"/>
        <end position="967"/>
    </location>
</feature>
<sequence length="1008" mass="109776">MNRPRRAAAQKPEGHYAGTSAAQKTSATRKTSSTRKASPTRKVTKSGATRKQRKGKNQSGGDEMDIDPTPVTAENTPGDPPEPLDPAALALDFKKSYEGAIPPPVRPKRGKRFKQPASNPITNLNDVPKGWSLYDPDLDPEDLDARIARCHERISDNIMVHQFKFDLKGLLREKKKRDDMMALEPPGLSYPVVQRLQTLKGMLAWLDSEGDQFELADNVRSLIEAYRSGQLKWNPHLVTYWAKGVQLCQPRPFRWNECDVINAQREGQKGFWVEGLQGAGPAPQQLQWMSAQEDGPDSGPFVCHMYICVKPQPTLTQLNVQSLNLSFLDDTGANMMQINMTDVATLMDVNANGNEPQLPTVLGLVCVGIADGSRTYRICMRLDINMWDEATWTWLTPNWDPIPVLVYNDMTNPPSPPLVRMNGPWPRLRMYSASAPGGNSETYFSDLHPSAMIVPTDVEDLGSDISSSFSNSPHSTMVYAFTLPTTSPLSFQSFIYSNTHPSLPQSASTTRHALRLALKAHKRLPRASQDAQLPTVLSALNEYIPYLFAISNGLGRSVPTDAYSFAPHGDTSGRPNIPTEVDITIRAEMESTWRYTLSSSGGLNLGSGGNSASGNGIRTRGRVSGRGIHFELAFTLTTLGYVLSRMARAEVLAVLYASSTPSAEVRTAAVQTATRYLLQASSVHNLLASSPTFTAATVSTVPELEAATQSALSSLALAEATLLAVLKDDAYVATCIQSRNPNDKDWMVHAPEIPKVRALLFARLCVRAAEYSEQATAGLGAVGSTSGRAGRVDEDLVGYTRVLARVARARACRFFGVDAELSGKVGEGIAWLRAARTLLGLRGAGSSQEGAAGTGGSTKGGLSRLKREWTERREERRVTKDAGGTRSEKGPLDAGDDAGRDEEGRVLAMLDTKWVKMNDTINTQLIPPSAPLLTNLPSGRDIHSPPAPYQPPSLDEDQLMRMRAPPDERDEIIFGSDDESEDDAGQPDGRVPPGAFPDRSATASNVYY</sequence>
<dbReference type="InterPro" id="IPR037505">
    <property type="entry name" value="pH-resp_palC"/>
</dbReference>
<dbReference type="PANTHER" id="PTHR40463:SF1">
    <property type="entry name" value="PH-RESPONSE REGULATOR PROTEIN PALC"/>
    <property type="match status" value="1"/>
</dbReference>
<feature type="region of interest" description="Disordered" evidence="3">
    <location>
        <begin position="843"/>
        <end position="901"/>
    </location>
</feature>
<dbReference type="STRING" id="5078.A0A135LSQ7"/>
<dbReference type="PANTHER" id="PTHR40463">
    <property type="entry name" value="PH-RESPONSE REGULATOR PROTEIN PALC"/>
    <property type="match status" value="1"/>
</dbReference>
<protein>
    <recommendedName>
        <fullName evidence="2">pH-response regulator protein palC</fullName>
    </recommendedName>
</protein>
<dbReference type="EMBL" id="LHQR01000027">
    <property type="protein sequence ID" value="KXG52008.1"/>
    <property type="molecule type" value="Genomic_DNA"/>
</dbReference>